<keyword evidence="2" id="KW-1185">Reference proteome</keyword>
<sequence>MNIVATFAVDSTTMNPRLKTKITDDEVFNWDRSNMEKFAYDALEAINRGKPELALELAMKIEDEVIRDRALATIAPYLNTSQQYDRILHLLPSFEYKLFQSYTLKSIKPKLQTKEQIEAALQIVQSFAEQPSKDVWLDELQKKLEAYKQEDSNTAQQ</sequence>
<name>A0A8J7ANR6_9CYAN</name>
<dbReference type="AlphaFoldDB" id="A0A8J7ANR6"/>
<reference evidence="1" key="1">
    <citation type="submission" date="2020-10" db="EMBL/GenBank/DDBJ databases">
        <authorList>
            <person name="Castelo-Branco R."/>
            <person name="Eusebio N."/>
            <person name="Adriana R."/>
            <person name="Vieira A."/>
            <person name="Brugerolle De Fraissinette N."/>
            <person name="Rezende De Castro R."/>
            <person name="Schneider M.P."/>
            <person name="Vasconcelos V."/>
            <person name="Leao P.N."/>
        </authorList>
    </citation>
    <scope>NUCLEOTIDE SEQUENCE</scope>
    <source>
        <strain evidence="1">LEGE 07157</strain>
    </source>
</reference>
<dbReference type="RefSeq" id="WP_194028196.1">
    <property type="nucleotide sequence ID" value="NZ_JADEWZ010000004.1"/>
</dbReference>
<accession>A0A8J7ANR6</accession>
<protein>
    <submittedName>
        <fullName evidence="1">Uncharacterized protein</fullName>
    </submittedName>
</protein>
<evidence type="ECO:0000313" key="1">
    <source>
        <dbReference type="EMBL" id="MBE9115113.1"/>
    </source>
</evidence>
<dbReference type="Gene3D" id="1.25.40.10">
    <property type="entry name" value="Tetratricopeptide repeat domain"/>
    <property type="match status" value="1"/>
</dbReference>
<dbReference type="InterPro" id="IPR011990">
    <property type="entry name" value="TPR-like_helical_dom_sf"/>
</dbReference>
<comment type="caution">
    <text evidence="1">The sequence shown here is derived from an EMBL/GenBank/DDBJ whole genome shotgun (WGS) entry which is preliminary data.</text>
</comment>
<proteinExistence type="predicted"/>
<dbReference type="Proteomes" id="UP000654482">
    <property type="component" value="Unassembled WGS sequence"/>
</dbReference>
<dbReference type="EMBL" id="JADEWZ010000004">
    <property type="protein sequence ID" value="MBE9115113.1"/>
    <property type="molecule type" value="Genomic_DNA"/>
</dbReference>
<evidence type="ECO:0000313" key="2">
    <source>
        <dbReference type="Proteomes" id="UP000654482"/>
    </source>
</evidence>
<organism evidence="1 2">
    <name type="scientific">Lusitaniella coriacea LEGE 07157</name>
    <dbReference type="NCBI Taxonomy" id="945747"/>
    <lineage>
        <taxon>Bacteria</taxon>
        <taxon>Bacillati</taxon>
        <taxon>Cyanobacteriota</taxon>
        <taxon>Cyanophyceae</taxon>
        <taxon>Spirulinales</taxon>
        <taxon>Lusitaniellaceae</taxon>
        <taxon>Lusitaniella</taxon>
    </lineage>
</organism>
<gene>
    <name evidence="1" type="ORF">IQ249_04285</name>
</gene>